<dbReference type="PROSITE" id="PS00012">
    <property type="entry name" value="PHOSPHOPANTETHEINE"/>
    <property type="match status" value="2"/>
</dbReference>
<evidence type="ECO:0000256" key="6">
    <source>
        <dbReference type="ARBA" id="ARBA00023194"/>
    </source>
</evidence>
<gene>
    <name evidence="19" type="ORF">BJP25_14790</name>
</gene>
<dbReference type="SMART" id="SM00826">
    <property type="entry name" value="PKS_DH"/>
    <property type="match status" value="2"/>
</dbReference>
<dbReference type="SUPFAM" id="SSF47336">
    <property type="entry name" value="ACP-like"/>
    <property type="match status" value="2"/>
</dbReference>
<dbReference type="RefSeq" id="WP_075974453.1">
    <property type="nucleotide sequence ID" value="NZ_MKQR01000009.1"/>
</dbReference>
<dbReference type="SUPFAM" id="SSF101173">
    <property type="entry name" value="Docking domain B of the erythromycin polyketide synthase (DEBS)"/>
    <property type="match status" value="1"/>
</dbReference>
<dbReference type="InterPro" id="IPR009081">
    <property type="entry name" value="PP-bd_ACP"/>
</dbReference>
<dbReference type="Gene3D" id="3.10.129.110">
    <property type="entry name" value="Polyketide synthase dehydratase"/>
    <property type="match status" value="2"/>
</dbReference>
<dbReference type="CDD" id="cd00833">
    <property type="entry name" value="PKS"/>
    <property type="match status" value="2"/>
</dbReference>
<keyword evidence="8" id="KW-0012">Acyltransferase</keyword>
<dbReference type="Pfam" id="PF00550">
    <property type="entry name" value="PP-binding"/>
    <property type="match status" value="2"/>
</dbReference>
<dbReference type="PANTHER" id="PTHR43775">
    <property type="entry name" value="FATTY ACID SYNTHASE"/>
    <property type="match status" value="1"/>
</dbReference>
<feature type="active site" description="Proton donor; for dehydratase activity" evidence="14">
    <location>
        <position position="1118"/>
    </location>
</feature>
<dbReference type="SUPFAM" id="SSF53901">
    <property type="entry name" value="Thiolase-like"/>
    <property type="match status" value="2"/>
</dbReference>
<dbReference type="EC" id="2.3.1.94" evidence="13"/>
<dbReference type="InterPro" id="IPR014030">
    <property type="entry name" value="Ketoacyl_synth_N"/>
</dbReference>
<comment type="caution">
    <text evidence="19">The sequence shown here is derived from an EMBL/GenBank/DDBJ whole genome shotgun (WGS) entry which is preliminary data.</text>
</comment>
<name>A0A1Q9LNC7_9PSEU</name>
<feature type="domain" description="PKS/mFAS DH" evidence="18">
    <location>
        <begin position="2611"/>
        <end position="2891"/>
    </location>
</feature>
<dbReference type="InterPro" id="IPR016035">
    <property type="entry name" value="Acyl_Trfase/lysoPLipase"/>
</dbReference>
<comment type="subunit">
    <text evidence="12">Homodimer. Erythronolide synthase is composed of EryAI, EryAII and EryAIII multimodular (2 modules) polypeptides each coding for a functional synthase subunit which participates in 2 of the six FAS-like elongation steps required for formation of the polyketide. Module 1, 2, 3, 4, 5, and 6 participating in biosynthesis steps 1, 2, 3, 4, 5, and 6, respectively.</text>
</comment>
<dbReference type="FunFam" id="3.40.366.10:FF:000002">
    <property type="entry name" value="Probable polyketide synthase 2"/>
    <property type="match status" value="1"/>
</dbReference>
<comment type="pathway">
    <text evidence="11">Antibiotic biosynthesis; erythromycin biosynthesis.</text>
</comment>
<feature type="active site" description="Proton acceptor; for dehydratase activity" evidence="14">
    <location>
        <position position="2643"/>
    </location>
</feature>
<feature type="region of interest" description="C-terminal hotdog fold" evidence="14">
    <location>
        <begin position="1054"/>
        <end position="1196"/>
    </location>
</feature>
<dbReference type="InterPro" id="IPR032821">
    <property type="entry name" value="PKS_assoc"/>
</dbReference>
<evidence type="ECO:0000256" key="15">
    <source>
        <dbReference type="SAM" id="MobiDB-lite"/>
    </source>
</evidence>
<dbReference type="InterPro" id="IPR018201">
    <property type="entry name" value="Ketoacyl_synth_AS"/>
</dbReference>
<evidence type="ECO:0000256" key="11">
    <source>
        <dbReference type="ARBA" id="ARBA00060622"/>
    </source>
</evidence>
<dbReference type="SUPFAM" id="SSF55048">
    <property type="entry name" value="Probable ACP-binding domain of malonyl-CoA ACP transacylase"/>
    <property type="match status" value="2"/>
</dbReference>
<dbReference type="FunFam" id="1.10.1200.10:FF:000007">
    <property type="entry name" value="Probable polyketide synthase pks17"/>
    <property type="match status" value="2"/>
</dbReference>
<dbReference type="Pfam" id="PF02801">
    <property type="entry name" value="Ketoacyl-synt_C"/>
    <property type="match status" value="2"/>
</dbReference>
<evidence type="ECO:0000256" key="8">
    <source>
        <dbReference type="ARBA" id="ARBA00023315"/>
    </source>
</evidence>
<keyword evidence="2" id="KW-0596">Phosphopantetheine</keyword>
<dbReference type="Pfam" id="PF08990">
    <property type="entry name" value="Docking"/>
    <property type="match status" value="1"/>
</dbReference>
<evidence type="ECO:0000259" key="17">
    <source>
        <dbReference type="PROSITE" id="PS52004"/>
    </source>
</evidence>
<dbReference type="GO" id="GO:0033068">
    <property type="term" value="P:macrolide biosynthetic process"/>
    <property type="evidence" value="ECO:0007669"/>
    <property type="project" value="UniProtKB-ARBA"/>
</dbReference>
<accession>A0A1Q9LNC7</accession>
<comment type="catalytic activity">
    <reaction evidence="9">
        <text>6 (S)-methylmalonyl-CoA + propanoyl-CoA + 6 NADPH + 12 H(+) = 6-deoxyerythronolide B + 6 CO2 + 6 NADP(+) + 7 CoA + H2O</text>
        <dbReference type="Rhea" id="RHEA:23068"/>
        <dbReference type="ChEBI" id="CHEBI:15377"/>
        <dbReference type="ChEBI" id="CHEBI:15378"/>
        <dbReference type="ChEBI" id="CHEBI:16089"/>
        <dbReference type="ChEBI" id="CHEBI:16526"/>
        <dbReference type="ChEBI" id="CHEBI:57287"/>
        <dbReference type="ChEBI" id="CHEBI:57327"/>
        <dbReference type="ChEBI" id="CHEBI:57392"/>
        <dbReference type="ChEBI" id="CHEBI:57783"/>
        <dbReference type="ChEBI" id="CHEBI:58349"/>
        <dbReference type="EC" id="2.3.1.94"/>
    </reaction>
</comment>
<sequence>MTNAKNPGPQGAAGSTEDKLRYFLKRVTADLQDAQRRLSDFEAASKEPIAIVGMACRFPGGVDSPERLWELVEQGRDAISAFPADRGWDTEALYDPDPENRGTSYAREGGFLDDLARFDAELFGISPREALAMDPQQRLLLEASWEAFERAGVVPATLKGSRTGVFTGVMNHEFLGAMQQAAEDVEGYLGTGSSGSVASGRIAYTYGLEGPAVTVDTACSSSLVALHLAVQSLRTGECDLALAGGVTAMVGPATFVGFSRQRGLAPDGRCKAFAEAADGTGWGEGVGLLLVERLSDARRLGHTVLAVVRGSAVNQDGASNGLTAPNGPSQQRVIRQALASAELSTADVDVVEAHGTGTRLGDPIEADALLATYGQDRTTPLLLGSVKSNIGHTQAAAGVAGIIKMVEAMRHGVVPKTLHVDAPTSHVDWSAGGVRVVAEATPWPETGRPRRAAVSSFGISGTNAHTIIEAAPAAEPDAEPVAQAAPPVLAWVLSGRTPQAVADQAARLAEVDAAALDVAHSLTATRTALTHRAAVVGADEAELRAGLAALAEGRAPISGTAEPGRVAFLFSGQGSQRAGMGRELYQAYPVFAAAFDAACEHLPAGLKDVVFDVESEQLKQTGWTQPALFAVEVALYRLVESMGLVPDFVAGHSIGEIAAAHVAGVLSLADAAKLVSERARLMQALPSGGAMVAVQATEDEVTPLLSETVSIAAINGPQSVVVAGDEVEAERIGAHFKELGRKTSRLTVSHAFHSPLMEPVLEEFRAVVRGLTFAAPVIPVVATGDVTSPDYWVDHVRGTVRFSENAATLRKLGVRTAVEIGPGGTLAALVPQTVEDMTAVPALRADRPEPHAVVGALAAAHCAGAPVRWETFHAGTGARRVPLPTYAFQGERYWLDVAPTVDATALGLGAAGHPLLGAAVSLADSDGQVLTGRLSLRTHPWLADHAFDGTVILPGAAFVELAIRAGDELGCATLDELTLEAPLVLTATGAVDVQVIVGADEGGRRVVGIHSRTDDGEWTRHATGLLTDSTNNTDNTESTGSIGEPVAVWPPAGATAVPQDELTAVYDTFAARGLGYGAAFQGLTAAWRAGDTLHTEVRLPESGAPGADRFVVHPALLDAALHGLVLGGPVADDGTPQLPFSWAGVRVAATGAQTLRVTLSPAAHGAVRLSAVDPAGTPVLVVDALTLRPATSPATGPEGLHGLDWVPATTATTPAADVVELPGGGARSRTAWALETVVARLEGDDETPLVVVTRGATEATTDRPDPAAAAARGLIASAQAENPGRFVLADLPIGAPLGALAVPADEPRFAVVDGEVLVPRLVKVRPEGTAPELTGPVLLTGATGTLGGAVARHLVTAHGTRDLVLVSRRGATAPGADELAAELTALGAAVRWAACDLADATAVSTLVADVRPAAVLHVAGATDDGVVTALDADRVDTVFRPKVDAAANLDAATREHGQALTAFVLFSSAAGVFGNPGQGNYAAANSHLDALAARRRADGLPAHSLAWGLWAEGSDLTGALADGDRARMARGGVLPLTTEQGLALLDAALATDRALLVPVALSQAALREQPRESLPAVLRGLVRSRARRATAGQAGTGFAATLASLAEGDRRAAVLDAVRTAVAEVLGHGSAAAVDPVRSFAEIGFDSLTAVELRNRLGAQTGLRLPATLVFDFPTPVALTDHVLTELAGGLPAPVAAPARGEAADEPLAIIGMACRFPGGVSSPEQLWELVAGGTDAITAFPDNRGWDVDALYDPDPARTGTTYTRHGGFLHDAGEFDAGFFGISPREALATDPQQRLLLETSWEAFERAGIDPTSVRGSRTGVFVGVMYHDYGQGDGPLPEGIEGLRSTGSSGSVASGRVSYVFGLEGPAVTVDTACSSSLVALHLAWQALRGGECSLALVGGATVMAQPATFVEFSRQRGLSTDGRCKAFAEAADGTGWGEGAGVLLVERLSDALRNGHEVLAVVRGSAVNQDGASNGLTAPNGPSQQRVIRQALESAGLGFADVDAVEAHGTGTRLGDPIEAQALLATYGRDRAEDAPLWLGSVKSNIGHTQAAAGVAGVIKMVGALRSGVLPKTLHVDAPSSHVDWAAGAVRLLTENTEWPDTGRPRRAAVSSFGVSGTNAHTILEAPLAPPAPAPVEAPTALETDVVPWVFSARGAEAVRAQAGVLDPAVAGPRDLAHALLTTRAALPDRAAVVAGPQEAAAALAALAAGEPSAAVVTTAARTSGKALFVFPGQGSQWVGMGAALYDASPVFRARVDECAAALAPHTDWSLVAVLRDEPGAASLERVDVVQPVLWAMMVSLAQLWTAFGVSPAAVVGHSQGEIAAAVVAGGLSLADGAKVVALRSRAIIALSGQGGMVSVPLGHERVLELIAPWSGRVGVAAVNGPAAVVVSGDADALDELEVACAEQGVRARRVAVDYASHSPHVEAIEEELARLLAGLTPTAPTVPFYSTLTGARLPEDGLVDGAPAFDGDYWYRNLRNPVEFDRAVRAALADGHDVLAEMSPHPVLTIGLQAIAEAAAEDGTAGAVAVVPTLRRADGGPDRFLRSLAQAWADGVAVDFAPLFAGHAPARVALPTYAFQREHFWLVPASGAGDVESMGLTAADHPLLAAAAPLAGGDGVLLTGRVSRQSHPWLLDHAVNGTVLLPGTAFVELALRAGDEAGCDVLDELTIEAPLVLADTAPVTVQVVVGGAGSADGETARTVEVHSRSGSGAWVRHATGVLTAGQIPDQGRTAVDGAWPPAGAEAVDVSAAYDDLAALGLEYGPVFQGLRAAWKTKDGVVAEVALDAEGEAVADAARFGVHPALLDSALHAIALSGLLPAADGPLLPFLWSGVSLGAAGATALRVGVSAAADGAVRLDLADAEGGHVATVRSLTLRPLPEGALAAPGGADALHGLDWVELPAAAGAPGGWGRYDGDLATWPSIPPTVVAQCPAELGETGAELVRETVVSALALVQEWLADERTAESTLVLVTNGAVGVGGDSPADLAHAAVWGLLRTAQSENPGRLVLLDVPGGTPDEGLLGAVLAAAGTGETQLAVRDGKLHAPRLVALPTDRTGTADYGTGTVLVTGASGTLGGFVARHLAAEHGVRSLLLAARRGGAAPGAAELVEELAGLGAEAIWVACDVADPGSVADALSGVELSAVVHTAGVLDDGVLTALTPESVDAVLRPKVDAAFTLAEATAGHDLSAFVLFSSLAGTLGTPGQANYAAANAFLDAFAQQRRAAGLPALSLAWGLWAAESAMTGEMADADKERLARGGVLPMSTQEGLRLMDAAAGTDRAVAVPVALDVRALREAGATPPPLRGLVRPARRTAAGAAAADAGSALVRRLDPLDDADREAAVTDLVRGEVAAVLGHGSAAAIPTGTSFSELGFDSLTALELRNRLAGSTGLRLPATLIFDHPSPIALARHVLAALPGLGAPASVLDELDRLAERLAATEADTLTHAKVRLRLQTLLAHWEGGGSGEGGADDDVDDLSSASDDELYDLLDDELGID</sequence>
<dbReference type="InterPro" id="IPR057326">
    <property type="entry name" value="KR_dom"/>
</dbReference>
<dbReference type="GO" id="GO:0006633">
    <property type="term" value="P:fatty acid biosynthetic process"/>
    <property type="evidence" value="ECO:0007669"/>
    <property type="project" value="InterPro"/>
</dbReference>
<dbReference type="SMART" id="SM00825">
    <property type="entry name" value="PKS_KS"/>
    <property type="match status" value="2"/>
</dbReference>
<evidence type="ECO:0000256" key="1">
    <source>
        <dbReference type="ARBA" id="ARBA00001957"/>
    </source>
</evidence>
<evidence type="ECO:0000313" key="19">
    <source>
        <dbReference type="EMBL" id="OLR93557.1"/>
    </source>
</evidence>
<evidence type="ECO:0000256" key="12">
    <source>
        <dbReference type="ARBA" id="ARBA00063272"/>
    </source>
</evidence>
<dbReference type="InterPro" id="IPR042104">
    <property type="entry name" value="PKS_dehydratase_sf"/>
</dbReference>
<dbReference type="InterPro" id="IPR020806">
    <property type="entry name" value="PKS_PP-bd"/>
</dbReference>
<feature type="domain" description="Carrier" evidence="16">
    <location>
        <begin position="3346"/>
        <end position="3421"/>
    </location>
</feature>
<dbReference type="SUPFAM" id="SSF52151">
    <property type="entry name" value="FabD/lysophospholipase-like"/>
    <property type="match status" value="2"/>
</dbReference>
<evidence type="ECO:0000313" key="20">
    <source>
        <dbReference type="Proteomes" id="UP000186040"/>
    </source>
</evidence>
<dbReference type="InterPro" id="IPR015083">
    <property type="entry name" value="NorB/c/GfsB-D-like_docking"/>
</dbReference>
<feature type="region of interest" description="N-terminal hotdog fold" evidence="14">
    <location>
        <begin position="2611"/>
        <end position="2735"/>
    </location>
</feature>
<evidence type="ECO:0000256" key="2">
    <source>
        <dbReference type="ARBA" id="ARBA00022450"/>
    </source>
</evidence>
<feature type="domain" description="Ketosynthase family 3 (KS3)" evidence="17">
    <location>
        <begin position="46"/>
        <end position="470"/>
    </location>
</feature>
<feature type="domain" description="PKS/mFAS DH" evidence="18">
    <location>
        <begin position="913"/>
        <end position="1196"/>
    </location>
</feature>
<dbReference type="GO" id="GO:0004315">
    <property type="term" value="F:3-oxoacyl-[acyl-carrier-protein] synthase activity"/>
    <property type="evidence" value="ECO:0007669"/>
    <property type="project" value="InterPro"/>
</dbReference>
<dbReference type="PROSITE" id="PS00606">
    <property type="entry name" value="KS3_1"/>
    <property type="match status" value="2"/>
</dbReference>
<feature type="domain" description="Carrier" evidence="16">
    <location>
        <begin position="1612"/>
        <end position="1687"/>
    </location>
</feature>
<dbReference type="Pfam" id="PF00698">
    <property type="entry name" value="Acyl_transf_1"/>
    <property type="match status" value="2"/>
</dbReference>
<dbReference type="InterPro" id="IPR036736">
    <property type="entry name" value="ACP-like_sf"/>
</dbReference>
<dbReference type="CDD" id="cd08956">
    <property type="entry name" value="KR_3_FAS_SDR_x"/>
    <property type="match status" value="2"/>
</dbReference>
<evidence type="ECO:0000259" key="16">
    <source>
        <dbReference type="PROSITE" id="PS50075"/>
    </source>
</evidence>
<proteinExistence type="predicted"/>
<dbReference type="Proteomes" id="UP000186040">
    <property type="component" value="Unassembled WGS sequence"/>
</dbReference>
<dbReference type="Gene3D" id="3.30.70.3290">
    <property type="match status" value="2"/>
</dbReference>
<dbReference type="PROSITE" id="PS52019">
    <property type="entry name" value="PKS_MFAS_DH"/>
    <property type="match status" value="2"/>
</dbReference>
<dbReference type="FunFam" id="3.40.47.10:FF:000019">
    <property type="entry name" value="Polyketide synthase type I"/>
    <property type="match status" value="2"/>
</dbReference>
<dbReference type="SMART" id="SM00822">
    <property type="entry name" value="PKS_KR"/>
    <property type="match status" value="2"/>
</dbReference>
<evidence type="ECO:0000256" key="9">
    <source>
        <dbReference type="ARBA" id="ARBA00052442"/>
    </source>
</evidence>
<feature type="region of interest" description="Disordered" evidence="15">
    <location>
        <begin position="3467"/>
        <end position="3501"/>
    </location>
</feature>
<dbReference type="InterPro" id="IPR036299">
    <property type="entry name" value="Polyketide_synth_docking_sf"/>
</dbReference>
<dbReference type="Pfam" id="PF16197">
    <property type="entry name" value="KAsynt_C_assoc"/>
    <property type="match status" value="2"/>
</dbReference>
<dbReference type="Gene3D" id="3.40.366.10">
    <property type="entry name" value="Malonyl-Coenzyme A Acyl Carrier Protein, domain 2"/>
    <property type="match status" value="2"/>
</dbReference>
<dbReference type="OrthoDB" id="9778690at2"/>
<dbReference type="InterPro" id="IPR016039">
    <property type="entry name" value="Thiolase-like"/>
</dbReference>
<dbReference type="InterPro" id="IPR020841">
    <property type="entry name" value="PKS_Beta-ketoAc_synthase_dom"/>
</dbReference>
<evidence type="ECO:0000259" key="18">
    <source>
        <dbReference type="PROSITE" id="PS52019"/>
    </source>
</evidence>
<dbReference type="InterPro" id="IPR001227">
    <property type="entry name" value="Ac_transferase_dom_sf"/>
</dbReference>
<dbReference type="InterPro" id="IPR049551">
    <property type="entry name" value="PKS_DH_C"/>
</dbReference>
<keyword evidence="4" id="KW-0808">Transferase</keyword>
<evidence type="ECO:0000256" key="3">
    <source>
        <dbReference type="ARBA" id="ARBA00022553"/>
    </source>
</evidence>
<evidence type="ECO:0000256" key="10">
    <source>
        <dbReference type="ARBA" id="ARBA00060158"/>
    </source>
</evidence>
<comment type="cofactor">
    <cofactor evidence="1">
        <name>pantetheine 4'-phosphate</name>
        <dbReference type="ChEBI" id="CHEBI:47942"/>
    </cofactor>
</comment>
<keyword evidence="20" id="KW-1185">Reference proteome</keyword>
<dbReference type="InterPro" id="IPR036291">
    <property type="entry name" value="NAD(P)-bd_dom_sf"/>
</dbReference>
<dbReference type="SMART" id="SM00823">
    <property type="entry name" value="PKS_PP"/>
    <property type="match status" value="2"/>
</dbReference>
<dbReference type="Pfam" id="PF21089">
    <property type="entry name" value="PKS_DH_N"/>
    <property type="match status" value="2"/>
</dbReference>
<dbReference type="InterPro" id="IPR049900">
    <property type="entry name" value="PKS_mFAS_DH"/>
</dbReference>
<dbReference type="Pfam" id="PF14765">
    <property type="entry name" value="PS-DH"/>
    <property type="match status" value="2"/>
</dbReference>
<feature type="compositionally biased region" description="Acidic residues" evidence="15">
    <location>
        <begin position="3474"/>
        <end position="3501"/>
    </location>
</feature>
<evidence type="ECO:0000256" key="5">
    <source>
        <dbReference type="ARBA" id="ARBA00022737"/>
    </source>
</evidence>
<reference evidence="19 20" key="1">
    <citation type="submission" date="2016-10" db="EMBL/GenBank/DDBJ databases">
        <title>The Draft Genome Sequence of Actinokineospora bangkokensis 44EHWT reveals the biosynthetic pathway of antifungal compounds Thailandins with unusual extender unit butylmalonyl-CoA.</title>
        <authorList>
            <person name="Greule A."/>
            <person name="Intra B."/>
            <person name="Flemming S."/>
            <person name="Rommel M.G."/>
            <person name="Panbangred W."/>
            <person name="Bechthold A."/>
        </authorList>
    </citation>
    <scope>NUCLEOTIDE SEQUENCE [LARGE SCALE GENOMIC DNA]</scope>
    <source>
        <strain evidence="19 20">44EHW</strain>
    </source>
</reference>
<dbReference type="GO" id="GO:0004312">
    <property type="term" value="F:fatty acid synthase activity"/>
    <property type="evidence" value="ECO:0007669"/>
    <property type="project" value="TreeGrafter"/>
</dbReference>
<comment type="function">
    <text evidence="10">Involved in the biosynthesis of antibiotic erythromycin via the biosynthesis of its aglycone precursor, 6-deoxyerythronolide B (6-dEB).</text>
</comment>
<dbReference type="PROSITE" id="PS52004">
    <property type="entry name" value="KS3_2"/>
    <property type="match status" value="2"/>
</dbReference>
<feature type="region of interest" description="C-terminal hotdog fold" evidence="14">
    <location>
        <begin position="2750"/>
        <end position="2891"/>
    </location>
</feature>
<evidence type="ECO:0000256" key="4">
    <source>
        <dbReference type="ARBA" id="ARBA00022679"/>
    </source>
</evidence>
<dbReference type="InterPro" id="IPR049552">
    <property type="entry name" value="PKS_DH_N"/>
</dbReference>
<dbReference type="SUPFAM" id="SSF51735">
    <property type="entry name" value="NAD(P)-binding Rossmann-fold domains"/>
    <property type="match status" value="4"/>
</dbReference>
<dbReference type="GO" id="GO:0047879">
    <property type="term" value="F:erythronolide synthase activity"/>
    <property type="evidence" value="ECO:0007669"/>
    <property type="project" value="UniProtKB-EC"/>
</dbReference>
<feature type="active site" description="Proton donor; for dehydratase activity" evidence="14">
    <location>
        <position position="2813"/>
    </location>
</feature>
<feature type="active site" description="Proton acceptor; for dehydratase activity" evidence="14">
    <location>
        <position position="945"/>
    </location>
</feature>
<feature type="domain" description="Ketosynthase family 3 (KS3)" evidence="17">
    <location>
        <begin position="1705"/>
        <end position="2131"/>
    </location>
</feature>
<keyword evidence="3" id="KW-0597">Phosphoprotein</keyword>
<evidence type="ECO:0000256" key="13">
    <source>
        <dbReference type="ARBA" id="ARBA00066981"/>
    </source>
</evidence>
<dbReference type="SMART" id="SM00827">
    <property type="entry name" value="PKS_AT"/>
    <property type="match status" value="2"/>
</dbReference>
<dbReference type="Pfam" id="PF08659">
    <property type="entry name" value="KR"/>
    <property type="match status" value="2"/>
</dbReference>
<evidence type="ECO:0000256" key="14">
    <source>
        <dbReference type="PROSITE-ProRule" id="PRU01363"/>
    </source>
</evidence>
<dbReference type="InterPro" id="IPR050091">
    <property type="entry name" value="PKS_NRPS_Biosynth_Enz"/>
</dbReference>
<dbReference type="STRING" id="1193682.BJP25_14790"/>
<keyword evidence="5" id="KW-0677">Repeat</keyword>
<feature type="region of interest" description="N-terminal hotdog fold" evidence="14">
    <location>
        <begin position="913"/>
        <end position="1033"/>
    </location>
</feature>
<dbReference type="SMART" id="SM01294">
    <property type="entry name" value="PKS_PP_betabranch"/>
    <property type="match status" value="2"/>
</dbReference>
<dbReference type="Pfam" id="PF00109">
    <property type="entry name" value="ketoacyl-synt"/>
    <property type="match status" value="2"/>
</dbReference>
<dbReference type="InterPro" id="IPR014043">
    <property type="entry name" value="Acyl_transferase_dom"/>
</dbReference>
<dbReference type="Gene3D" id="3.40.47.10">
    <property type="match status" value="2"/>
</dbReference>
<dbReference type="InterPro" id="IPR013968">
    <property type="entry name" value="PKS_KR"/>
</dbReference>
<evidence type="ECO:0000256" key="7">
    <source>
        <dbReference type="ARBA" id="ARBA00023268"/>
    </source>
</evidence>
<dbReference type="InterPro" id="IPR014031">
    <property type="entry name" value="Ketoacyl_synth_C"/>
</dbReference>
<dbReference type="PANTHER" id="PTHR43775:SF51">
    <property type="entry name" value="INACTIVE PHENOLPHTHIOCEROL SYNTHESIS POLYKETIDE SYNTHASE TYPE I PKS1-RELATED"/>
    <property type="match status" value="1"/>
</dbReference>
<protein>
    <recommendedName>
        <fullName evidence="13">6-deoxyerythronolide-B synthase</fullName>
        <ecNumber evidence="13">2.3.1.94</ecNumber>
    </recommendedName>
</protein>
<dbReference type="InterPro" id="IPR006162">
    <property type="entry name" value="Ppantetheine_attach_site"/>
</dbReference>
<keyword evidence="6" id="KW-0045">Antibiotic biosynthesis</keyword>
<dbReference type="Gene3D" id="3.40.50.720">
    <property type="entry name" value="NAD(P)-binding Rossmann-like Domain"/>
    <property type="match status" value="2"/>
</dbReference>
<keyword evidence="7" id="KW-0511">Multifunctional enzyme</keyword>
<dbReference type="InterPro" id="IPR020807">
    <property type="entry name" value="PKS_DH"/>
</dbReference>
<dbReference type="GO" id="GO:0031177">
    <property type="term" value="F:phosphopantetheine binding"/>
    <property type="evidence" value="ECO:0007669"/>
    <property type="project" value="InterPro"/>
</dbReference>
<dbReference type="EMBL" id="MKQR01000009">
    <property type="protein sequence ID" value="OLR93557.1"/>
    <property type="molecule type" value="Genomic_DNA"/>
</dbReference>
<dbReference type="InterPro" id="IPR016036">
    <property type="entry name" value="Malonyl_transacylase_ACP-bd"/>
</dbReference>
<dbReference type="Gene3D" id="1.10.1200.10">
    <property type="entry name" value="ACP-like"/>
    <property type="match status" value="2"/>
</dbReference>
<organism evidence="19 20">
    <name type="scientific">Actinokineospora bangkokensis</name>
    <dbReference type="NCBI Taxonomy" id="1193682"/>
    <lineage>
        <taxon>Bacteria</taxon>
        <taxon>Bacillati</taxon>
        <taxon>Actinomycetota</taxon>
        <taxon>Actinomycetes</taxon>
        <taxon>Pseudonocardiales</taxon>
        <taxon>Pseudonocardiaceae</taxon>
        <taxon>Actinokineospora</taxon>
    </lineage>
</organism>
<dbReference type="PROSITE" id="PS50075">
    <property type="entry name" value="CARRIER"/>
    <property type="match status" value="2"/>
</dbReference>